<organism evidence="7 10">
    <name type="scientific">Methylopila capsulata</name>
    <dbReference type="NCBI Taxonomy" id="61654"/>
    <lineage>
        <taxon>Bacteria</taxon>
        <taxon>Pseudomonadati</taxon>
        <taxon>Pseudomonadota</taxon>
        <taxon>Alphaproteobacteria</taxon>
        <taxon>Hyphomicrobiales</taxon>
        <taxon>Methylopilaceae</taxon>
        <taxon>Methylopila</taxon>
    </lineage>
</organism>
<dbReference type="Pfam" id="PF17384">
    <property type="entry name" value="DUF150_C"/>
    <property type="match status" value="1"/>
</dbReference>
<reference evidence="8 9" key="2">
    <citation type="submission" date="2021-01" db="EMBL/GenBank/DDBJ databases">
        <title>Genomic Encyclopedia of Type Strains, Phase IV (KMG-IV): sequencing the most valuable type-strain genomes for metagenomic binning, comparative biology and taxonomic classification.</title>
        <authorList>
            <person name="Goeker M."/>
        </authorList>
    </citation>
    <scope>NUCLEOTIDE SEQUENCE [LARGE SCALE GENOMIC DNA]</scope>
    <source>
        <strain evidence="8 9">DSM 6130</strain>
    </source>
</reference>
<dbReference type="Gene3D" id="3.30.300.70">
    <property type="entry name" value="RimP-like superfamily, N-terminal"/>
    <property type="match status" value="1"/>
</dbReference>
<evidence type="ECO:0000313" key="9">
    <source>
        <dbReference type="Proteomes" id="UP000758856"/>
    </source>
</evidence>
<evidence type="ECO:0000313" key="10">
    <source>
        <dbReference type="Proteomes" id="UP001143400"/>
    </source>
</evidence>
<comment type="function">
    <text evidence="3">Required for maturation of 30S ribosomal subunits.</text>
</comment>
<comment type="subcellular location">
    <subcellularLocation>
        <location evidence="3">Cytoplasm</location>
    </subcellularLocation>
</comment>
<dbReference type="RefSeq" id="WP_428980905.1">
    <property type="nucleotide sequence ID" value="NZ_BSFF01000001.1"/>
</dbReference>
<evidence type="ECO:0000313" key="7">
    <source>
        <dbReference type="EMBL" id="GLK54960.1"/>
    </source>
</evidence>
<dbReference type="EMBL" id="JAFBCY010000002">
    <property type="protein sequence ID" value="MBM7851895.1"/>
    <property type="molecule type" value="Genomic_DNA"/>
</dbReference>
<accession>A0A9W6ITJ0</accession>
<name>A0A9W6ITJ0_9HYPH</name>
<comment type="caution">
    <text evidence="7">The sequence shown here is derived from an EMBL/GenBank/DDBJ whole genome shotgun (WGS) entry which is preliminary data.</text>
</comment>
<dbReference type="Pfam" id="PF02576">
    <property type="entry name" value="RimP_N"/>
    <property type="match status" value="1"/>
</dbReference>
<dbReference type="Gene3D" id="2.30.30.180">
    <property type="entry name" value="Ribosome maturation factor RimP, C-terminal domain"/>
    <property type="match status" value="1"/>
</dbReference>
<keyword evidence="1 3" id="KW-0963">Cytoplasm</keyword>
<dbReference type="InterPro" id="IPR035956">
    <property type="entry name" value="RimP_N_sf"/>
</dbReference>
<evidence type="ECO:0000256" key="1">
    <source>
        <dbReference type="ARBA" id="ARBA00022490"/>
    </source>
</evidence>
<proteinExistence type="inferred from homology"/>
<dbReference type="EMBL" id="BSFF01000001">
    <property type="protein sequence ID" value="GLK54960.1"/>
    <property type="molecule type" value="Genomic_DNA"/>
</dbReference>
<dbReference type="NCBIfam" id="NF000932">
    <property type="entry name" value="PRK00092.2-5"/>
    <property type="match status" value="1"/>
</dbReference>
<dbReference type="GO" id="GO:0006412">
    <property type="term" value="P:translation"/>
    <property type="evidence" value="ECO:0007669"/>
    <property type="project" value="TreeGrafter"/>
</dbReference>
<keyword evidence="2 3" id="KW-0690">Ribosome biogenesis</keyword>
<dbReference type="SUPFAM" id="SSF75420">
    <property type="entry name" value="YhbC-like, N-terminal domain"/>
    <property type="match status" value="1"/>
</dbReference>
<dbReference type="InterPro" id="IPR036847">
    <property type="entry name" value="RimP_C_sf"/>
</dbReference>
<protein>
    <recommendedName>
        <fullName evidence="3">Ribosome maturation factor RimP</fullName>
    </recommendedName>
</protein>
<dbReference type="InterPro" id="IPR003728">
    <property type="entry name" value="Ribosome_maturation_RimP"/>
</dbReference>
<sequence>MADAIATEIDSPLDEPRLVTESGVDARVASIVGPTLMDLGFRLVRVKSSGRNGYTLQIMVERPDGTFTVDDCEVASKAVSPVLDVEDPIEKAYHLELSSPGIDRPLVRVSDFARWAGHLAKVEMEIPVDGRKRFKGFLEGVAGDKAILRRDDAAKDEVARVELPIADVGEARLILTDELVREALRRAKAAGRAPEDADEDVPMTDDGAPSPAANDEDTDAAAPSGARPARRWSGNAKGNGAKPAPKGRR</sequence>
<reference evidence="7" key="1">
    <citation type="journal article" date="2014" name="Int. J. Syst. Evol. Microbiol.">
        <title>Complete genome sequence of Corynebacterium casei LMG S-19264T (=DSM 44701T), isolated from a smear-ripened cheese.</title>
        <authorList>
            <consortium name="US DOE Joint Genome Institute (JGI-PGF)"/>
            <person name="Walter F."/>
            <person name="Albersmeier A."/>
            <person name="Kalinowski J."/>
            <person name="Ruckert C."/>
        </authorList>
    </citation>
    <scope>NUCLEOTIDE SEQUENCE</scope>
    <source>
        <strain evidence="7">VKM B-1606</strain>
    </source>
</reference>
<evidence type="ECO:0000256" key="3">
    <source>
        <dbReference type="HAMAP-Rule" id="MF_01077"/>
    </source>
</evidence>
<gene>
    <name evidence="3 7" type="primary">rimP</name>
    <name evidence="7" type="ORF">GCM10008170_09790</name>
    <name evidence="8" type="ORF">JOD31_002120</name>
</gene>
<dbReference type="GO" id="GO:0000028">
    <property type="term" value="P:ribosomal small subunit assembly"/>
    <property type="evidence" value="ECO:0007669"/>
    <property type="project" value="TreeGrafter"/>
</dbReference>
<dbReference type="Proteomes" id="UP000758856">
    <property type="component" value="Unassembled WGS sequence"/>
</dbReference>
<evidence type="ECO:0000259" key="6">
    <source>
        <dbReference type="Pfam" id="PF17384"/>
    </source>
</evidence>
<dbReference type="InterPro" id="IPR028989">
    <property type="entry name" value="RimP_N"/>
</dbReference>
<feature type="domain" description="Ribosome maturation factor RimP C-terminal" evidence="6">
    <location>
        <begin position="106"/>
        <end position="176"/>
    </location>
</feature>
<dbReference type="AlphaFoldDB" id="A0A9W6ITJ0"/>
<dbReference type="InterPro" id="IPR028998">
    <property type="entry name" value="RimP_C"/>
</dbReference>
<dbReference type="SUPFAM" id="SSF74942">
    <property type="entry name" value="YhbC-like, C-terminal domain"/>
    <property type="match status" value="1"/>
</dbReference>
<feature type="region of interest" description="Disordered" evidence="4">
    <location>
        <begin position="188"/>
        <end position="249"/>
    </location>
</feature>
<feature type="domain" description="Ribosome maturation factor RimP N-terminal" evidence="5">
    <location>
        <begin position="31"/>
        <end position="103"/>
    </location>
</feature>
<reference evidence="7" key="3">
    <citation type="submission" date="2023-01" db="EMBL/GenBank/DDBJ databases">
        <authorList>
            <person name="Sun Q."/>
            <person name="Evtushenko L."/>
        </authorList>
    </citation>
    <scope>NUCLEOTIDE SEQUENCE</scope>
    <source>
        <strain evidence="7">VKM B-1606</strain>
    </source>
</reference>
<dbReference type="CDD" id="cd01734">
    <property type="entry name" value="YlxS_C"/>
    <property type="match status" value="1"/>
</dbReference>
<evidence type="ECO:0000256" key="2">
    <source>
        <dbReference type="ARBA" id="ARBA00022517"/>
    </source>
</evidence>
<dbReference type="PANTHER" id="PTHR33867">
    <property type="entry name" value="RIBOSOME MATURATION FACTOR RIMP"/>
    <property type="match status" value="1"/>
</dbReference>
<keyword evidence="9" id="KW-1185">Reference proteome</keyword>
<dbReference type="GO" id="GO:0005829">
    <property type="term" value="C:cytosol"/>
    <property type="evidence" value="ECO:0007669"/>
    <property type="project" value="TreeGrafter"/>
</dbReference>
<evidence type="ECO:0000313" key="8">
    <source>
        <dbReference type="EMBL" id="MBM7851895.1"/>
    </source>
</evidence>
<dbReference type="HAMAP" id="MF_01077">
    <property type="entry name" value="RimP"/>
    <property type="match status" value="1"/>
</dbReference>
<comment type="similarity">
    <text evidence="3">Belongs to the RimP family.</text>
</comment>
<evidence type="ECO:0000256" key="4">
    <source>
        <dbReference type="SAM" id="MobiDB-lite"/>
    </source>
</evidence>
<evidence type="ECO:0000259" key="5">
    <source>
        <dbReference type="Pfam" id="PF02576"/>
    </source>
</evidence>
<dbReference type="Proteomes" id="UP001143400">
    <property type="component" value="Unassembled WGS sequence"/>
</dbReference>
<dbReference type="PANTHER" id="PTHR33867:SF1">
    <property type="entry name" value="RIBOSOME MATURATION FACTOR RIMP"/>
    <property type="match status" value="1"/>
</dbReference>